<keyword evidence="1" id="KW-0812">Transmembrane</keyword>
<dbReference type="OrthoDB" id="9984676at2"/>
<gene>
    <name evidence="2" type="ORF">EKI59_04060</name>
</gene>
<protein>
    <recommendedName>
        <fullName evidence="4">Polysaccharide chain length determinant N-terminal domain-containing protein</fullName>
    </recommendedName>
</protein>
<keyword evidence="1" id="KW-1133">Transmembrane helix</keyword>
<reference evidence="2 3" key="1">
    <citation type="submission" date="2018-12" db="EMBL/GenBank/DDBJ databases">
        <title>Corynebacterium sanguinis sp. nov., a clinically-associated and environmental corynebacterium.</title>
        <authorList>
            <person name="Gonzales-Siles L."/>
            <person name="Jaen-Luchoro D."/>
            <person name="Cardew S."/>
            <person name="Inganas E."/>
            <person name="Ohlen M."/>
            <person name="Jensie-Markopolous S."/>
            <person name="Pinyeiro-Iglesias B."/>
            <person name="Molin K."/>
            <person name="Skovbjerg S."/>
            <person name="Svensson-Stadler L."/>
            <person name="Funke G."/>
            <person name="Moore E.R.B."/>
        </authorList>
    </citation>
    <scope>NUCLEOTIDE SEQUENCE [LARGE SCALE GENOMIC DNA]</scope>
    <source>
        <strain evidence="2 3">58734</strain>
    </source>
</reference>
<evidence type="ECO:0000256" key="1">
    <source>
        <dbReference type="SAM" id="Phobius"/>
    </source>
</evidence>
<dbReference type="RefSeq" id="WP_144772788.1">
    <property type="nucleotide sequence ID" value="NZ_JALXXO010000002.1"/>
</dbReference>
<evidence type="ECO:0000313" key="2">
    <source>
        <dbReference type="EMBL" id="TVS29236.1"/>
    </source>
</evidence>
<sequence length="380" mass="40457">MELVSPSGAGVELGAVFRALQESIVYGLLAAIIGALAFVAYFSSQGPQFRTQTSVMVSSPSRNEATVEQLAVQARAFGEIVNDDAIQNNIESATGIPVNQVGSPPNVKVTAPEDMPGVLNISTEADSPEASKALSEAVVEEIRGRAQTVRDQALGDFEQAYQGLIGDLEQKRQAALSQDPPAADISRYDTALNELRAAQQQPRLNHLTVSILSQETDSPDTVESRPKMMGIVLGLVVGLIVFAVVAAVKFFFPRSINQVWLQKIAARDGVAVETGATADGIAPRTAALMSALRREGENVLLLETGAARQDAPDGDVAASPALVRDLGDAWWDDVDTQEISLAVLRGKHGGKETQLVERNLDVLASLGIPARLSVEDKRQK</sequence>
<dbReference type="AlphaFoldDB" id="A0A6C1U030"/>
<keyword evidence="1" id="KW-0472">Membrane</keyword>
<feature type="transmembrane region" description="Helical" evidence="1">
    <location>
        <begin position="23"/>
        <end position="42"/>
    </location>
</feature>
<dbReference type="EMBL" id="RXIR01000006">
    <property type="protein sequence ID" value="TVS29236.1"/>
    <property type="molecule type" value="Genomic_DNA"/>
</dbReference>
<dbReference type="Proteomes" id="UP000336646">
    <property type="component" value="Unassembled WGS sequence"/>
</dbReference>
<name>A0A6C1U030_9CORY</name>
<proteinExistence type="predicted"/>
<evidence type="ECO:0008006" key="4">
    <source>
        <dbReference type="Google" id="ProtNLM"/>
    </source>
</evidence>
<comment type="caution">
    <text evidence="2">The sequence shown here is derived from an EMBL/GenBank/DDBJ whole genome shotgun (WGS) entry which is preliminary data.</text>
</comment>
<accession>A0A6C1U030</accession>
<organism evidence="2 3">
    <name type="scientific">Corynebacterium sanguinis</name>
    <dbReference type="NCBI Taxonomy" id="2594913"/>
    <lineage>
        <taxon>Bacteria</taxon>
        <taxon>Bacillati</taxon>
        <taxon>Actinomycetota</taxon>
        <taxon>Actinomycetes</taxon>
        <taxon>Mycobacteriales</taxon>
        <taxon>Corynebacteriaceae</taxon>
        <taxon>Corynebacterium</taxon>
    </lineage>
</organism>
<evidence type="ECO:0000313" key="3">
    <source>
        <dbReference type="Proteomes" id="UP000336646"/>
    </source>
</evidence>
<feature type="transmembrane region" description="Helical" evidence="1">
    <location>
        <begin position="231"/>
        <end position="252"/>
    </location>
</feature>